<dbReference type="SMART" id="SM00369">
    <property type="entry name" value="LRR_TYP"/>
    <property type="match status" value="6"/>
</dbReference>
<dbReference type="GO" id="GO:0005886">
    <property type="term" value="C:plasma membrane"/>
    <property type="evidence" value="ECO:0007669"/>
    <property type="project" value="TreeGrafter"/>
</dbReference>
<evidence type="ECO:0000313" key="5">
    <source>
        <dbReference type="Proteomes" id="UP000677803"/>
    </source>
</evidence>
<feature type="signal peptide" evidence="3">
    <location>
        <begin position="1"/>
        <end position="16"/>
    </location>
</feature>
<dbReference type="EMBL" id="CAJRST010002514">
    <property type="protein sequence ID" value="CAG5867011.1"/>
    <property type="molecule type" value="Genomic_DNA"/>
</dbReference>
<accession>A0A8S4AS03</accession>
<keyword evidence="1" id="KW-0433">Leucine-rich repeat</keyword>
<dbReference type="InterPro" id="IPR032675">
    <property type="entry name" value="LRR_dom_sf"/>
</dbReference>
<name>A0A8S4AS03_9TELE</name>
<gene>
    <name evidence="4" type="ORF">MMEN_LOCUS3735</name>
</gene>
<evidence type="ECO:0000256" key="1">
    <source>
        <dbReference type="ARBA" id="ARBA00022614"/>
    </source>
</evidence>
<reference evidence="4" key="1">
    <citation type="submission" date="2021-05" db="EMBL/GenBank/DDBJ databases">
        <authorList>
            <person name="Tigano A."/>
        </authorList>
    </citation>
    <scope>NUCLEOTIDE SEQUENCE</scope>
</reference>
<dbReference type="PANTHER" id="PTHR24369:SF213">
    <property type="entry name" value="INSULIN LIKE GROWTH FACTOR BINDING PROTEIN ACID LABILE SUBUNIT"/>
    <property type="match status" value="1"/>
</dbReference>
<dbReference type="InterPro" id="IPR003591">
    <property type="entry name" value="Leu-rich_rpt_typical-subtyp"/>
</dbReference>
<evidence type="ECO:0000313" key="4">
    <source>
        <dbReference type="EMBL" id="CAG5867011.1"/>
    </source>
</evidence>
<dbReference type="PANTHER" id="PTHR24369">
    <property type="entry name" value="ANTIGEN BSP, PUTATIVE-RELATED"/>
    <property type="match status" value="1"/>
</dbReference>
<dbReference type="AlphaFoldDB" id="A0A8S4AS03"/>
<dbReference type="SUPFAM" id="SSF52058">
    <property type="entry name" value="L domain-like"/>
    <property type="match status" value="1"/>
</dbReference>
<dbReference type="InterPro" id="IPR050541">
    <property type="entry name" value="LRR_TM_domain-containing"/>
</dbReference>
<dbReference type="OrthoDB" id="676979at2759"/>
<keyword evidence="2" id="KW-0677">Repeat</keyword>
<evidence type="ECO:0000256" key="3">
    <source>
        <dbReference type="SAM" id="SignalP"/>
    </source>
</evidence>
<dbReference type="Pfam" id="PF13855">
    <property type="entry name" value="LRR_8"/>
    <property type="match status" value="2"/>
</dbReference>
<dbReference type="Proteomes" id="UP000677803">
    <property type="component" value="Unassembled WGS sequence"/>
</dbReference>
<sequence length="261" mass="28353">MCSDVLVMVLLPVLRAQEGPPAPPCPTSCLLCSQEAVICQRLSQIIEAPGSTQALLLTEGSISRVQTSSLSDLSNITVLGLSQNRISELGQEAFRNLPFLQTLLLDHNLLTGPALEGGALKGLSQLEVLALGHNLLSMIQADWFKGTEALISLKLEGNLLRNVDSGSFPLNGLRDLETLDLSDNLIDRLDENSFNGLVSLRTLDLSRNRLSSAPAEAFSYLSWLGNLNLDLNSWNCSCELLELVELLSTFIQQPDKVPELS</sequence>
<keyword evidence="3" id="KW-0732">Signal</keyword>
<dbReference type="PROSITE" id="PS51450">
    <property type="entry name" value="LRR"/>
    <property type="match status" value="2"/>
</dbReference>
<proteinExistence type="predicted"/>
<keyword evidence="5" id="KW-1185">Reference proteome</keyword>
<feature type="chain" id="PRO_5035930096" evidence="3">
    <location>
        <begin position="17"/>
        <end position="261"/>
    </location>
</feature>
<dbReference type="PRINTS" id="PR00019">
    <property type="entry name" value="LEURICHRPT"/>
</dbReference>
<evidence type="ECO:0000256" key="2">
    <source>
        <dbReference type="ARBA" id="ARBA00022737"/>
    </source>
</evidence>
<dbReference type="InterPro" id="IPR001611">
    <property type="entry name" value="Leu-rich_rpt"/>
</dbReference>
<comment type="caution">
    <text evidence="4">The sequence shown here is derived from an EMBL/GenBank/DDBJ whole genome shotgun (WGS) entry which is preliminary data.</text>
</comment>
<dbReference type="Gene3D" id="3.80.10.10">
    <property type="entry name" value="Ribonuclease Inhibitor"/>
    <property type="match status" value="2"/>
</dbReference>
<protein>
    <submittedName>
        <fullName evidence="4">(Atlantic silverside) hypothetical protein</fullName>
    </submittedName>
</protein>
<organism evidence="4 5">
    <name type="scientific">Menidia menidia</name>
    <name type="common">Atlantic silverside</name>
    <dbReference type="NCBI Taxonomy" id="238744"/>
    <lineage>
        <taxon>Eukaryota</taxon>
        <taxon>Metazoa</taxon>
        <taxon>Chordata</taxon>
        <taxon>Craniata</taxon>
        <taxon>Vertebrata</taxon>
        <taxon>Euteleostomi</taxon>
        <taxon>Actinopterygii</taxon>
        <taxon>Neopterygii</taxon>
        <taxon>Teleostei</taxon>
        <taxon>Neoteleostei</taxon>
        <taxon>Acanthomorphata</taxon>
        <taxon>Ovalentaria</taxon>
        <taxon>Atherinomorphae</taxon>
        <taxon>Atheriniformes</taxon>
        <taxon>Atherinopsidae</taxon>
        <taxon>Menidiinae</taxon>
        <taxon>Menidia</taxon>
    </lineage>
</organism>